<dbReference type="GO" id="GO:0016874">
    <property type="term" value="F:ligase activity"/>
    <property type="evidence" value="ECO:0007669"/>
    <property type="project" value="UniProtKB-KW"/>
</dbReference>
<evidence type="ECO:0000256" key="4">
    <source>
        <dbReference type="PROSITE-ProRule" id="PRU00409"/>
    </source>
</evidence>
<dbReference type="InterPro" id="IPR052032">
    <property type="entry name" value="ATP-dep_AA_Ligase"/>
</dbReference>
<dbReference type="GO" id="GO:0005524">
    <property type="term" value="F:ATP binding"/>
    <property type="evidence" value="ECO:0007669"/>
    <property type="project" value="UniProtKB-UniRule"/>
</dbReference>
<reference evidence="6 7" key="1">
    <citation type="submission" date="2019-08" db="EMBL/GenBank/DDBJ databases">
        <title>The genome sequence of a newly discovered highly antifungal drug resistant Aspergillus species, Aspergillus tanneri NIH 1004.</title>
        <authorList>
            <person name="Mounaud S."/>
            <person name="Singh I."/>
            <person name="Joardar V."/>
            <person name="Pakala S."/>
            <person name="Pakala S."/>
            <person name="Venepally P."/>
            <person name="Chung J.K."/>
            <person name="Losada L."/>
            <person name="Nierman W.C."/>
        </authorList>
    </citation>
    <scope>NUCLEOTIDE SEQUENCE [LARGE SCALE GENOMIC DNA]</scope>
    <source>
        <strain evidence="6 7">NIH1004</strain>
    </source>
</reference>
<dbReference type="SUPFAM" id="SSF56059">
    <property type="entry name" value="Glutathione synthetase ATP-binding domain-like"/>
    <property type="match status" value="1"/>
</dbReference>
<dbReference type="PANTHER" id="PTHR43585:SF2">
    <property type="entry name" value="ATP-GRASP ENZYME FSQD"/>
    <property type="match status" value="1"/>
</dbReference>
<dbReference type="Gene3D" id="3.30.470.20">
    <property type="entry name" value="ATP-grasp fold, B domain"/>
    <property type="match status" value="2"/>
</dbReference>
<name>A0A5M9N984_9EURO</name>
<evidence type="ECO:0000313" key="6">
    <source>
        <dbReference type="EMBL" id="KAA8651157.1"/>
    </source>
</evidence>
<keyword evidence="3 4" id="KW-0067">ATP-binding</keyword>
<dbReference type="EMBL" id="QUQM01000002">
    <property type="protein sequence ID" value="KAA8651157.1"/>
    <property type="molecule type" value="Genomic_DNA"/>
</dbReference>
<evidence type="ECO:0000256" key="3">
    <source>
        <dbReference type="ARBA" id="ARBA00022840"/>
    </source>
</evidence>
<proteinExistence type="predicted"/>
<evidence type="ECO:0000259" key="5">
    <source>
        <dbReference type="PROSITE" id="PS50975"/>
    </source>
</evidence>
<evidence type="ECO:0000256" key="1">
    <source>
        <dbReference type="ARBA" id="ARBA00022598"/>
    </source>
</evidence>
<dbReference type="PROSITE" id="PS50975">
    <property type="entry name" value="ATP_GRASP"/>
    <property type="match status" value="1"/>
</dbReference>
<dbReference type="GO" id="GO:0046872">
    <property type="term" value="F:metal ion binding"/>
    <property type="evidence" value="ECO:0007669"/>
    <property type="project" value="InterPro"/>
</dbReference>
<dbReference type="Proteomes" id="UP000324241">
    <property type="component" value="Unassembled WGS sequence"/>
</dbReference>
<dbReference type="InterPro" id="IPR011761">
    <property type="entry name" value="ATP-grasp"/>
</dbReference>
<keyword evidence="1" id="KW-0436">Ligase</keyword>
<comment type="caution">
    <text evidence="6">The sequence shown here is derived from an EMBL/GenBank/DDBJ whole genome shotgun (WGS) entry which is preliminary data.</text>
</comment>
<gene>
    <name evidence="6" type="ORF">ATNIH1004_000035</name>
</gene>
<dbReference type="Pfam" id="PF18130">
    <property type="entry name" value="ATPgrasp_N"/>
    <property type="match status" value="1"/>
</dbReference>
<evidence type="ECO:0000256" key="2">
    <source>
        <dbReference type="ARBA" id="ARBA00022741"/>
    </source>
</evidence>
<dbReference type="RefSeq" id="XP_033430518.1">
    <property type="nucleotide sequence ID" value="XM_033564761.1"/>
</dbReference>
<evidence type="ECO:0000313" key="7">
    <source>
        <dbReference type="Proteomes" id="UP000324241"/>
    </source>
</evidence>
<dbReference type="GeneID" id="54322737"/>
<accession>A0A5M9N984</accession>
<dbReference type="OrthoDB" id="434648at2759"/>
<dbReference type="Gene3D" id="3.40.50.20">
    <property type="match status" value="1"/>
</dbReference>
<organism evidence="6 7">
    <name type="scientific">Aspergillus tanneri</name>
    <dbReference type="NCBI Taxonomy" id="1220188"/>
    <lineage>
        <taxon>Eukaryota</taxon>
        <taxon>Fungi</taxon>
        <taxon>Dikarya</taxon>
        <taxon>Ascomycota</taxon>
        <taxon>Pezizomycotina</taxon>
        <taxon>Eurotiomycetes</taxon>
        <taxon>Eurotiomycetidae</taxon>
        <taxon>Eurotiales</taxon>
        <taxon>Aspergillaceae</taxon>
        <taxon>Aspergillus</taxon>
        <taxon>Aspergillus subgen. Circumdati</taxon>
    </lineage>
</organism>
<dbReference type="Pfam" id="PF13535">
    <property type="entry name" value="ATP-grasp_4"/>
    <property type="match status" value="1"/>
</dbReference>
<dbReference type="AlphaFoldDB" id="A0A5M9N984"/>
<feature type="domain" description="ATP-grasp" evidence="5">
    <location>
        <begin position="138"/>
        <end position="351"/>
    </location>
</feature>
<dbReference type="PANTHER" id="PTHR43585">
    <property type="entry name" value="FUMIPYRROLE BIOSYNTHESIS PROTEIN C"/>
    <property type="match status" value="1"/>
</dbReference>
<sequence length="421" mass="46839">METDFSRLPNFFAVAAGGIIIDVHESINDVAADLDAFEKEVRNRLSFPWVLEKRRPRQTLDEITIQLQKPSISTWWFWMPKDAGWRIRSMQICVALFLPCDLTRDGGLCYRIIETLSHYKGGIDGIVTFHESLQFEVAKAAEILSLPTPPAAALAIAADKYKTSIAAGHPALLAHGKDEALQAVQEHKLQYPLILKPCRGWGSSGVYRADNTLEFAEAAEAIAKHADLHGPRFVIEEYCDGPEVDVNLVLSEGEILFAENLVVQDLHQKLLRLGLHSGVFHLEARVKDSEVVYTLRDGLVDLEYQTESTDSTTTSSWLIEINARPPGIAASGPAEATYGVDYVGLGLLFALEDSQRIHALSQPFIQGAQYWCHTQFLSADRGGIFDSDNICDEALQRRPDLAEHLLEIAETLAREVQYSIK</sequence>
<keyword evidence="2 4" id="KW-0547">Nucleotide-binding</keyword>
<dbReference type="VEuPathDB" id="FungiDB:EYZ11_009364"/>
<protein>
    <recommendedName>
        <fullName evidence="5">ATP-grasp domain-containing protein</fullName>
    </recommendedName>
</protein>
<dbReference type="InterPro" id="IPR041472">
    <property type="entry name" value="BL00235/CARNS1_N"/>
</dbReference>